<dbReference type="InterPro" id="IPR051162">
    <property type="entry name" value="T4SS_component"/>
</dbReference>
<dbReference type="PANTHER" id="PTHR30121">
    <property type="entry name" value="UNCHARACTERIZED PROTEIN YJGR-RELATED"/>
    <property type="match status" value="1"/>
</dbReference>
<accession>I4DCU0</accession>
<dbReference type="EMBL" id="CP003640">
    <property type="protein sequence ID" value="AFM43614.1"/>
    <property type="molecule type" value="Genomic_DNA"/>
</dbReference>
<dbReference type="Gene3D" id="3.40.50.300">
    <property type="entry name" value="P-loop containing nucleotide triphosphate hydrolases"/>
    <property type="match status" value="1"/>
</dbReference>
<dbReference type="InterPro" id="IPR027417">
    <property type="entry name" value="P-loop_NTPase"/>
</dbReference>
<dbReference type="Proteomes" id="UP000002892">
    <property type="component" value="Plasmid pDESACI.01"/>
</dbReference>
<evidence type="ECO:0000313" key="2">
    <source>
        <dbReference type="Proteomes" id="UP000002892"/>
    </source>
</evidence>
<proteinExistence type="predicted"/>
<evidence type="ECO:0008006" key="3">
    <source>
        <dbReference type="Google" id="ProtNLM"/>
    </source>
</evidence>
<name>I4DCU0_DESAJ</name>
<organism evidence="1 2">
    <name type="scientific">Desulfosporosinus acidiphilus (strain DSM 22704 / JCM 16185 / SJ4)</name>
    <dbReference type="NCBI Taxonomy" id="646529"/>
    <lineage>
        <taxon>Bacteria</taxon>
        <taxon>Bacillati</taxon>
        <taxon>Bacillota</taxon>
        <taxon>Clostridia</taxon>
        <taxon>Eubacteriales</taxon>
        <taxon>Desulfitobacteriaceae</taxon>
        <taxon>Desulfosporosinus</taxon>
    </lineage>
</organism>
<protein>
    <recommendedName>
        <fullName evidence="3">TraG P-loop domain-containing protein</fullName>
    </recommendedName>
</protein>
<keyword evidence="1" id="KW-0614">Plasmid</keyword>
<dbReference type="PANTHER" id="PTHR30121:SF6">
    <property type="entry name" value="SLR6007 PROTEIN"/>
    <property type="match status" value="1"/>
</dbReference>
<reference evidence="2" key="1">
    <citation type="journal article" date="2012" name="J. Bacteriol.">
        <title>Complete genome sequences of Desulfosporosinus orientis DSM765T, Desulfosporosinus youngiae DSM17734T, Desulfosporosinus meridiei DSM13257T, and Desulfosporosinus acidiphilus DSM22704T.</title>
        <authorList>
            <person name="Pester M."/>
            <person name="Brambilla E."/>
            <person name="Alazard D."/>
            <person name="Rattei T."/>
            <person name="Weinmaier T."/>
            <person name="Han J."/>
            <person name="Lucas S."/>
            <person name="Lapidus A."/>
            <person name="Cheng J.F."/>
            <person name="Goodwin L."/>
            <person name="Pitluck S."/>
            <person name="Peters L."/>
            <person name="Ovchinnikova G."/>
            <person name="Teshima H."/>
            <person name="Detter J.C."/>
            <person name="Han C.S."/>
            <person name="Tapia R."/>
            <person name="Land M.L."/>
            <person name="Hauser L."/>
            <person name="Kyrpides N.C."/>
            <person name="Ivanova N.N."/>
            <person name="Pagani I."/>
            <person name="Huntmann M."/>
            <person name="Wei C.L."/>
            <person name="Davenport K.W."/>
            <person name="Daligault H."/>
            <person name="Chain P.S."/>
            <person name="Chen A."/>
            <person name="Mavromatis K."/>
            <person name="Markowitz V."/>
            <person name="Szeto E."/>
            <person name="Mikhailova N."/>
            <person name="Pati A."/>
            <person name="Wagner M."/>
            <person name="Woyke T."/>
            <person name="Ollivier B."/>
            <person name="Klenk H.P."/>
            <person name="Spring S."/>
            <person name="Loy A."/>
        </authorList>
    </citation>
    <scope>NUCLEOTIDE SEQUENCE [LARGE SCALE GENOMIC DNA]</scope>
    <source>
        <strain evidence="2">DSM 22704 / JCM 16185 / SJ4</strain>
    </source>
</reference>
<sequence>MISRVNLLRNFKKAKESKYEVKTNLPLSRRGDPFVVDGVSINPNDIEIGDNIIQPFELGFWPPMGVPGFTDQLLPEHSSSLVIQAVPQQTTETLKQLGKSIRLQNSSYRESKKKGVGDPELERRIQDAENLREAVNRGATKFFRVSVSLLTYTQDVERSKLPSVKAEVKRKAREKSAEMISPDWEQADTYRGGMPGGRPLFAMRLLETNSLASLFPFTNLDHFEEGGIPLGINQRTKNPFSINRWKHKNQHWYVSADSGAGKSLFIKEYSPQEHILGRPLIYLDPSPSEEYRTIVNQLDGNYMTLGAGVDVKINPFVIPPDPRQLRKKKDPTQAKGRPLALRISILKPIIKTFLGISTNDAVAEARIEKCLISVYGHCGFTKDNWASVYHSEEDELYGIKWVPNHKWPILSDLHKEFINKGFSEFAEALEPYIEGGTSNMFDGQTTINVNNPVVGFGINHLVSVPGPFARAAYAIVMDYCITLFGAYRNIKEKSLFIDEAHNLFNDPVMSMWVVREYREARKAHVGVTAISQSAMDALHENTRPIWNNSSAKFFLSQPAVDLREAALNVGIDPQLLVPAANFPVGHILCLLEDGQVFHFKSFFPPELEAAVKTDDDAEED</sequence>
<dbReference type="Gene3D" id="1.10.8.730">
    <property type="match status" value="1"/>
</dbReference>
<gene>
    <name evidence="1" type="ordered locus">Desaci_4790</name>
</gene>
<geneLocation type="plasmid" evidence="1 2">
    <name>pDESACI.01</name>
</geneLocation>
<dbReference type="AlphaFoldDB" id="I4DCU0"/>
<dbReference type="KEGG" id="dai:Desaci_4790"/>
<dbReference type="HOGENOM" id="CLU_009097_4_1_9"/>
<keyword evidence="2" id="KW-1185">Reference proteome</keyword>
<dbReference type="SUPFAM" id="SSF52540">
    <property type="entry name" value="P-loop containing nucleoside triphosphate hydrolases"/>
    <property type="match status" value="1"/>
</dbReference>
<evidence type="ECO:0000313" key="1">
    <source>
        <dbReference type="EMBL" id="AFM43614.1"/>
    </source>
</evidence>